<dbReference type="InterPro" id="IPR052190">
    <property type="entry name" value="Euk-Arch_PrmC-MTase"/>
</dbReference>
<gene>
    <name evidence="6" type="ORF">MMA15_22775</name>
</gene>
<reference evidence="6" key="1">
    <citation type="submission" date="2022-03" db="EMBL/GenBank/DDBJ databases">
        <authorList>
            <person name="Santos J.D.N."/>
            <person name="Kallscheuer N."/>
            <person name="Jogler C."/>
            <person name="Lage O.M."/>
        </authorList>
    </citation>
    <scope>NUCLEOTIDE SEQUENCE</scope>
    <source>
        <strain evidence="6">M600PL45_2</strain>
    </source>
</reference>
<comment type="caution">
    <text evidence="6">The sequence shown here is derived from an EMBL/GenBank/DDBJ whole genome shotgun (WGS) entry which is preliminary data.</text>
</comment>
<proteinExistence type="predicted"/>
<evidence type="ECO:0000313" key="6">
    <source>
        <dbReference type="EMBL" id="MCH6163111.1"/>
    </source>
</evidence>
<dbReference type="Pfam" id="PF05175">
    <property type="entry name" value="MTS"/>
    <property type="match status" value="1"/>
</dbReference>
<name>A0ABS9T3L3_9ACTN</name>
<dbReference type="PANTHER" id="PTHR45875:SF1">
    <property type="entry name" value="METHYLTRANSFERASE N6AMT1"/>
    <property type="match status" value="1"/>
</dbReference>
<dbReference type="SUPFAM" id="SSF53335">
    <property type="entry name" value="S-adenosyl-L-methionine-dependent methyltransferases"/>
    <property type="match status" value="1"/>
</dbReference>
<dbReference type="Gene3D" id="3.40.50.150">
    <property type="entry name" value="Vaccinia Virus protein VP39"/>
    <property type="match status" value="1"/>
</dbReference>
<dbReference type="Proteomes" id="UP001166784">
    <property type="component" value="Unassembled WGS sequence"/>
</dbReference>
<sequence>MWLLRPPGVYVPQGDTRLLLEALRGTTVPRDARMLDVCTGTGVVALAGARMGAAEVHAVDLSARAAMAARLNARMRGLRVTVHRGDFLDHPSGRFDLVTANPPYVPSPVPRRHRGPGRGPVTGRTAGGERAGGSGGSRACDGGDDGREHLDRLCLRAPQLLAEGGTLLVVHSDMCGTERTLALLREAGLKAAVTARGRQPFGPLLRARAGWLERRGLIAPGEREEELVVVRADAPASGRASGSASAPAPGR</sequence>
<dbReference type="CDD" id="cd02440">
    <property type="entry name" value="AdoMet_MTases"/>
    <property type="match status" value="1"/>
</dbReference>
<keyword evidence="2" id="KW-0808">Transferase</keyword>
<dbReference type="InterPro" id="IPR029063">
    <property type="entry name" value="SAM-dependent_MTases_sf"/>
</dbReference>
<keyword evidence="1 6" id="KW-0489">Methyltransferase</keyword>
<evidence type="ECO:0000256" key="4">
    <source>
        <dbReference type="SAM" id="MobiDB-lite"/>
    </source>
</evidence>
<feature type="domain" description="Methyltransferase small" evidence="5">
    <location>
        <begin position="16"/>
        <end position="104"/>
    </location>
</feature>
<dbReference type="GO" id="GO:0008168">
    <property type="term" value="F:methyltransferase activity"/>
    <property type="evidence" value="ECO:0007669"/>
    <property type="project" value="UniProtKB-KW"/>
</dbReference>
<feature type="region of interest" description="Disordered" evidence="4">
    <location>
        <begin position="99"/>
        <end position="143"/>
    </location>
</feature>
<dbReference type="InterPro" id="IPR007848">
    <property type="entry name" value="Small_mtfrase_dom"/>
</dbReference>
<evidence type="ECO:0000256" key="1">
    <source>
        <dbReference type="ARBA" id="ARBA00022603"/>
    </source>
</evidence>
<evidence type="ECO:0000256" key="2">
    <source>
        <dbReference type="ARBA" id="ARBA00022679"/>
    </source>
</evidence>
<reference evidence="6" key="2">
    <citation type="journal article" date="2023" name="Int. J. Syst. Evol. Microbiol.">
        <title>Streptomyces marispadix sp. nov., isolated from marine beach sediment of the Northern Coast of Portugal.</title>
        <authorList>
            <person name="dos Santos J.D.N."/>
            <person name="Vitorino I.R."/>
            <person name="Kallscheuer N."/>
            <person name="Srivastava A."/>
            <person name="Krautwurst S."/>
            <person name="Marz M."/>
            <person name="Jogler C."/>
            <person name="Lobo Da Cunha A."/>
            <person name="Catita J."/>
            <person name="Goncalves H."/>
            <person name="Gonzalez I."/>
            <person name="Reyes F."/>
            <person name="Lage O.M."/>
        </authorList>
    </citation>
    <scope>NUCLEOTIDE SEQUENCE</scope>
    <source>
        <strain evidence="6">M600PL45_2</strain>
    </source>
</reference>
<evidence type="ECO:0000256" key="3">
    <source>
        <dbReference type="ARBA" id="ARBA00022691"/>
    </source>
</evidence>
<keyword evidence="7" id="KW-1185">Reference proteome</keyword>
<dbReference type="RefSeq" id="WP_241061959.1">
    <property type="nucleotide sequence ID" value="NZ_JAKWJU010000002.1"/>
</dbReference>
<dbReference type="GO" id="GO:0032259">
    <property type="term" value="P:methylation"/>
    <property type="evidence" value="ECO:0007669"/>
    <property type="project" value="UniProtKB-KW"/>
</dbReference>
<keyword evidence="3" id="KW-0949">S-adenosyl-L-methionine</keyword>
<evidence type="ECO:0000259" key="5">
    <source>
        <dbReference type="Pfam" id="PF05175"/>
    </source>
</evidence>
<protein>
    <submittedName>
        <fullName evidence="6">Methyltransferase</fullName>
    </submittedName>
</protein>
<feature type="compositionally biased region" description="Gly residues" evidence="4">
    <location>
        <begin position="117"/>
        <end position="136"/>
    </location>
</feature>
<accession>A0ABS9T3L3</accession>
<dbReference type="EMBL" id="JAKWJU010000002">
    <property type="protein sequence ID" value="MCH6163111.1"/>
    <property type="molecule type" value="Genomic_DNA"/>
</dbReference>
<evidence type="ECO:0000313" key="7">
    <source>
        <dbReference type="Proteomes" id="UP001166784"/>
    </source>
</evidence>
<organism evidence="6 7">
    <name type="scientific">Streptomyces marispadix</name>
    <dbReference type="NCBI Taxonomy" id="2922868"/>
    <lineage>
        <taxon>Bacteria</taxon>
        <taxon>Bacillati</taxon>
        <taxon>Actinomycetota</taxon>
        <taxon>Actinomycetes</taxon>
        <taxon>Kitasatosporales</taxon>
        <taxon>Streptomycetaceae</taxon>
        <taxon>Streptomyces</taxon>
    </lineage>
</organism>
<dbReference type="PANTHER" id="PTHR45875">
    <property type="entry name" value="METHYLTRANSFERASE N6AMT1"/>
    <property type="match status" value="1"/>
</dbReference>